<evidence type="ECO:0000313" key="2">
    <source>
        <dbReference type="EMBL" id="OAG32037.1"/>
    </source>
</evidence>
<dbReference type="GeneID" id="93646862"/>
<comment type="caution">
    <text evidence="2">The sequence shown here is derived from an EMBL/GenBank/DDBJ whole genome shotgun (WGS) entry which is preliminary data.</text>
</comment>
<keyword evidence="1" id="KW-0732">Signal</keyword>
<gene>
    <name evidence="2" type="ORF">NEDG_00512</name>
</gene>
<accession>A0A177EJB6</accession>
<evidence type="ECO:0000313" key="3">
    <source>
        <dbReference type="Proteomes" id="UP000185944"/>
    </source>
</evidence>
<organism evidence="2 3">
    <name type="scientific">Nematocida displodere</name>
    <dbReference type="NCBI Taxonomy" id="1805483"/>
    <lineage>
        <taxon>Eukaryota</taxon>
        <taxon>Fungi</taxon>
        <taxon>Fungi incertae sedis</taxon>
        <taxon>Microsporidia</taxon>
        <taxon>Nematocida</taxon>
    </lineage>
</organism>
<dbReference type="VEuPathDB" id="MicrosporidiaDB:NEDG_00512"/>
<dbReference type="RefSeq" id="XP_067545638.1">
    <property type="nucleotide sequence ID" value="XM_067687930.1"/>
</dbReference>
<evidence type="ECO:0000256" key="1">
    <source>
        <dbReference type="SAM" id="SignalP"/>
    </source>
</evidence>
<sequence length="794" mass="88281">MTKTIIWLWIVATGFFLDTALATNVGLTPPYTPEPCHQPPGLSGIPLLIKLTAARKIENIGLDLFTYCNSELLQKQKLKLMVNQVVAYEQDIPHFLRATPKRVFAGKTLKDLISSIQNLTITLGALEQNTLVVMKAFKLFKSVKVVHLKLCGVAAPYQTRTFPKPRTKPLCLVTPPSFQGLKTLTFENLVHLTTNFGITRPTIQHIVFIQCKHLASIELSFELVDQGDSAHFVFNIPAIKVVECHNLCALKLVSHVGYHPSNPSPPPSPPPTRTHIQSLNLKDCFILTVVDLSLPLPLNIHELHLCYRNNAQLQWRGVIPNPSVQVSKMSLDRLFLSGDDETHPSAAAEIPPQPDTFACLLDVNRLELLEYTGGQTMTMGNVFSQIRSLHTLYISFATDCALFRNVGAVGPLPRIATWSRKAMLTTTNLIMENMNICLFFTFRYFKQLDCVDILSTNKGCINPSHSSGGPCFTFLPQASILPVSLSIPCDAFFFLANLGAFKGIMVTQKYLTITDIHQDTPYQTLTLLLSTFLTNHAINPFGLKLVYCQIVQHDGCRYNPNLLETVYKKNHLEVVSCFDSPFVAYSIVCLNCPPSMLQIATFRAFPSVHVRFIYTNHDISLGAFTAMLCAETTPLNTPQTVEIVRTTPQTPQTSQTPNTSDLPAIYLFNLPDLLDHIFSVVLVRLEKVVVVGHLYELNLSSASVAVMDIDLNYTQDLFSPDTFTGISLSLSPETQQPVIKHVQWISTQNPDILNSAFLLQKAGDPGTQADLFISEAPQWYLIASNILDDQPTAT</sequence>
<reference evidence="2 3" key="1">
    <citation type="submission" date="2016-02" db="EMBL/GenBank/DDBJ databases">
        <title>Discovery of a natural microsporidian pathogen with a broad tissue tropism in Caenorhabditis elegans.</title>
        <authorList>
            <person name="Luallen R.J."/>
            <person name="Reinke A.W."/>
            <person name="Tong L."/>
            <person name="Botts M.R."/>
            <person name="Felix M.-A."/>
            <person name="Troemel E.R."/>
        </authorList>
    </citation>
    <scope>NUCLEOTIDE SEQUENCE [LARGE SCALE GENOMIC DNA]</scope>
    <source>
        <strain evidence="2 3">JUm2807</strain>
    </source>
</reference>
<name>A0A177EJB6_9MICR</name>
<dbReference type="Proteomes" id="UP000185944">
    <property type="component" value="Unassembled WGS sequence"/>
</dbReference>
<keyword evidence="3" id="KW-1185">Reference proteome</keyword>
<protein>
    <submittedName>
        <fullName evidence="2">Uncharacterized protein</fullName>
    </submittedName>
</protein>
<dbReference type="AlphaFoldDB" id="A0A177EJB6"/>
<feature type="signal peptide" evidence="1">
    <location>
        <begin position="1"/>
        <end position="22"/>
    </location>
</feature>
<feature type="chain" id="PRO_5008060462" evidence="1">
    <location>
        <begin position="23"/>
        <end position="794"/>
    </location>
</feature>
<dbReference type="EMBL" id="LTDL01000014">
    <property type="protein sequence ID" value="OAG32037.1"/>
    <property type="molecule type" value="Genomic_DNA"/>
</dbReference>
<proteinExistence type="predicted"/>